<organism evidence="9 10">
    <name type="scientific">Trametes pubescens</name>
    <name type="common">White-rot fungus</name>
    <dbReference type="NCBI Taxonomy" id="154538"/>
    <lineage>
        <taxon>Eukaryota</taxon>
        <taxon>Fungi</taxon>
        <taxon>Dikarya</taxon>
        <taxon>Basidiomycota</taxon>
        <taxon>Agaricomycotina</taxon>
        <taxon>Agaricomycetes</taxon>
        <taxon>Polyporales</taxon>
        <taxon>Polyporaceae</taxon>
        <taxon>Trametes</taxon>
    </lineage>
</organism>
<dbReference type="InterPro" id="IPR001765">
    <property type="entry name" value="Carbonic_anhydrase"/>
</dbReference>
<evidence type="ECO:0000313" key="9">
    <source>
        <dbReference type="EMBL" id="OJT13769.1"/>
    </source>
</evidence>
<evidence type="ECO:0000256" key="2">
    <source>
        <dbReference type="ARBA" id="ARBA00012925"/>
    </source>
</evidence>
<comment type="caution">
    <text evidence="9">The sequence shown here is derived from an EMBL/GenBank/DDBJ whole genome shotgun (WGS) entry which is preliminary data.</text>
</comment>
<dbReference type="GO" id="GO:0004089">
    <property type="term" value="F:carbonate dehydratase activity"/>
    <property type="evidence" value="ECO:0007669"/>
    <property type="project" value="UniProtKB-UniRule"/>
</dbReference>
<evidence type="ECO:0000256" key="4">
    <source>
        <dbReference type="ARBA" id="ARBA00022833"/>
    </source>
</evidence>
<feature type="binding site" evidence="7">
    <location>
        <position position="47"/>
    </location>
    <ligand>
        <name>Zn(2+)</name>
        <dbReference type="ChEBI" id="CHEBI:29105"/>
    </ligand>
</feature>
<dbReference type="Proteomes" id="UP000184267">
    <property type="component" value="Unassembled WGS sequence"/>
</dbReference>
<gene>
    <name evidence="9" type="ORF">TRAPUB_9679</name>
</gene>
<sequence length="223" mass="24144">MPQDYVLARLLANNSDWAKDVEKDHPGFFEESAKKQSPKVLYIGCSDSRVPESVATMSMPGDIFVHRNIAKYPISIPLLPLLQFHLFDDNALSVLTFAITALGVSHIIVAGHTGCGGVQAALDTAHPPPDFQPPADPLPRWLAPLTEIARAPEFEGGPVALTEANVRAQVENIARTDVLKAAWAAANANVDEDVDVQVHGWMYELETGRMRDLGISVGKADVS</sequence>
<keyword evidence="3 7" id="KW-0479">Metal-binding</keyword>
<comment type="catalytic activity">
    <reaction evidence="6 8">
        <text>hydrogencarbonate + H(+) = CO2 + H2O</text>
        <dbReference type="Rhea" id="RHEA:10748"/>
        <dbReference type="ChEBI" id="CHEBI:15377"/>
        <dbReference type="ChEBI" id="CHEBI:15378"/>
        <dbReference type="ChEBI" id="CHEBI:16526"/>
        <dbReference type="ChEBI" id="CHEBI:17544"/>
        <dbReference type="EC" id="4.2.1.1"/>
    </reaction>
</comment>
<dbReference type="GO" id="GO:0034599">
    <property type="term" value="P:cellular response to oxidative stress"/>
    <property type="evidence" value="ECO:0007669"/>
    <property type="project" value="TreeGrafter"/>
</dbReference>
<evidence type="ECO:0000256" key="8">
    <source>
        <dbReference type="RuleBase" id="RU003956"/>
    </source>
</evidence>
<dbReference type="SUPFAM" id="SSF53056">
    <property type="entry name" value="beta-carbonic anhydrase, cab"/>
    <property type="match status" value="1"/>
</dbReference>
<dbReference type="PANTHER" id="PTHR11002">
    <property type="entry name" value="CARBONIC ANHYDRASE"/>
    <property type="match status" value="1"/>
</dbReference>
<feature type="binding site" evidence="7">
    <location>
        <position position="45"/>
    </location>
    <ligand>
        <name>Zn(2+)</name>
        <dbReference type="ChEBI" id="CHEBI:29105"/>
    </ligand>
</feature>
<dbReference type="Pfam" id="PF00484">
    <property type="entry name" value="Pro_CA"/>
    <property type="match status" value="1"/>
</dbReference>
<evidence type="ECO:0000256" key="5">
    <source>
        <dbReference type="ARBA" id="ARBA00023239"/>
    </source>
</evidence>
<comment type="function">
    <text evidence="8">Reversible hydration of carbon dioxide.</text>
</comment>
<proteinExistence type="inferred from homology"/>
<protein>
    <recommendedName>
        <fullName evidence="2 8">Carbonic anhydrase</fullName>
        <ecNumber evidence="2 8">4.2.1.1</ecNumber>
    </recommendedName>
    <alternativeName>
        <fullName evidence="8">Carbonate dehydratase</fullName>
    </alternativeName>
</protein>
<evidence type="ECO:0000256" key="1">
    <source>
        <dbReference type="ARBA" id="ARBA00006217"/>
    </source>
</evidence>
<dbReference type="Gene3D" id="3.40.1050.10">
    <property type="entry name" value="Carbonic anhydrase"/>
    <property type="match status" value="1"/>
</dbReference>
<accession>A0A1M2W1N1</accession>
<dbReference type="STRING" id="154538.A0A1M2W1N1"/>
<feature type="binding site" evidence="7">
    <location>
        <position position="112"/>
    </location>
    <ligand>
        <name>Zn(2+)</name>
        <dbReference type="ChEBI" id="CHEBI:29105"/>
    </ligand>
</feature>
<feature type="binding site" evidence="7">
    <location>
        <position position="115"/>
    </location>
    <ligand>
        <name>Zn(2+)</name>
        <dbReference type="ChEBI" id="CHEBI:29105"/>
    </ligand>
</feature>
<evidence type="ECO:0000313" key="10">
    <source>
        <dbReference type="Proteomes" id="UP000184267"/>
    </source>
</evidence>
<dbReference type="AlphaFoldDB" id="A0A1M2W1N1"/>
<evidence type="ECO:0000256" key="3">
    <source>
        <dbReference type="ARBA" id="ARBA00022723"/>
    </source>
</evidence>
<dbReference type="EMBL" id="MNAD01000363">
    <property type="protein sequence ID" value="OJT13769.1"/>
    <property type="molecule type" value="Genomic_DNA"/>
</dbReference>
<keyword evidence="5 8" id="KW-0456">Lyase</keyword>
<reference evidence="9 10" key="1">
    <citation type="submission" date="2016-10" db="EMBL/GenBank/DDBJ databases">
        <title>Genome sequence of the basidiomycete white-rot fungus Trametes pubescens.</title>
        <authorList>
            <person name="Makela M.R."/>
            <person name="Granchi Z."/>
            <person name="Peng M."/>
            <person name="De Vries R.P."/>
            <person name="Grigoriev I."/>
            <person name="Riley R."/>
            <person name="Hilden K."/>
        </authorList>
    </citation>
    <scope>NUCLEOTIDE SEQUENCE [LARGE SCALE GENOMIC DNA]</scope>
    <source>
        <strain evidence="9 10">FBCC735</strain>
    </source>
</reference>
<name>A0A1M2W1N1_TRAPU</name>
<dbReference type="PANTHER" id="PTHR11002:SF76">
    <property type="entry name" value="CARBONIC ANHYDRASE"/>
    <property type="match status" value="1"/>
</dbReference>
<dbReference type="GO" id="GO:0071244">
    <property type="term" value="P:cellular response to carbon dioxide"/>
    <property type="evidence" value="ECO:0007669"/>
    <property type="project" value="TreeGrafter"/>
</dbReference>
<comment type="similarity">
    <text evidence="1 8">Belongs to the beta-class carbonic anhydrase family.</text>
</comment>
<keyword evidence="4 7" id="KW-0862">Zinc</keyword>
<comment type="cofactor">
    <cofactor evidence="7">
        <name>Zn(2+)</name>
        <dbReference type="ChEBI" id="CHEBI:29105"/>
    </cofactor>
    <text evidence="7">Binds 1 zinc ion per subunit.</text>
</comment>
<evidence type="ECO:0000256" key="6">
    <source>
        <dbReference type="ARBA" id="ARBA00048348"/>
    </source>
</evidence>
<keyword evidence="10" id="KW-1185">Reference proteome</keyword>
<dbReference type="SMART" id="SM00947">
    <property type="entry name" value="Pro_CA"/>
    <property type="match status" value="1"/>
</dbReference>
<dbReference type="OrthoDB" id="10248475at2759"/>
<dbReference type="GO" id="GO:0008270">
    <property type="term" value="F:zinc ion binding"/>
    <property type="evidence" value="ECO:0007669"/>
    <property type="project" value="UniProtKB-UniRule"/>
</dbReference>
<dbReference type="InterPro" id="IPR036874">
    <property type="entry name" value="Carbonic_anhydrase_sf"/>
</dbReference>
<evidence type="ECO:0000256" key="7">
    <source>
        <dbReference type="PIRSR" id="PIRSR601765-1"/>
    </source>
</evidence>
<dbReference type="EC" id="4.2.1.1" evidence="2 8"/>
<dbReference type="OMA" id="NVAWAHE"/>